<reference evidence="4 5" key="1">
    <citation type="submission" date="2024-06" db="EMBL/GenBank/DDBJ databases">
        <title>Genomic Encyclopedia of Type Strains, Phase IV (KMG-IV): sequencing the most valuable type-strain genomes for metagenomic binning, comparative biology and taxonomic classification.</title>
        <authorList>
            <person name="Goeker M."/>
        </authorList>
    </citation>
    <scope>NUCLEOTIDE SEQUENCE [LARGE SCALE GENOMIC DNA]</scope>
    <source>
        <strain evidence="4 5">DSM 17809</strain>
    </source>
</reference>
<dbReference type="Proteomes" id="UP001549110">
    <property type="component" value="Unassembled WGS sequence"/>
</dbReference>
<organism evidence="4 5">
    <name type="scientific">Phenylobacterium koreense</name>
    <dbReference type="NCBI Taxonomy" id="266125"/>
    <lineage>
        <taxon>Bacteria</taxon>
        <taxon>Pseudomonadati</taxon>
        <taxon>Pseudomonadota</taxon>
        <taxon>Alphaproteobacteria</taxon>
        <taxon>Caulobacterales</taxon>
        <taxon>Caulobacteraceae</taxon>
        <taxon>Phenylobacterium</taxon>
    </lineage>
</organism>
<keyword evidence="5" id="KW-1185">Reference proteome</keyword>
<dbReference type="SUPFAM" id="SSF46689">
    <property type="entry name" value="Homeodomain-like"/>
    <property type="match status" value="1"/>
</dbReference>
<feature type="domain" description="HTH tetR-type" evidence="3">
    <location>
        <begin position="36"/>
        <end position="96"/>
    </location>
</feature>
<proteinExistence type="predicted"/>
<gene>
    <name evidence="4" type="ORF">ABID41_003109</name>
</gene>
<protein>
    <submittedName>
        <fullName evidence="4">AcrR family transcriptional regulator</fullName>
    </submittedName>
</protein>
<keyword evidence="1 2" id="KW-0238">DNA-binding</keyword>
<sequence>MQNSARLMETPQELPVSHLETLNWSASHAQERRKRLRTRARLLAACARILAAKGYVGLRVAEIATEAQMSPGAFYVYFIDREEAAREVLCGLIRRLYFFDPPTAPRAGVQSFVTMIRWHLEALQNDAPLVRALCEGVLFDEVLSNLHASAMGIWRARLGAALVGGAEVDTAIEAEPAPDVLDFIIEGMAQRAGAPLLTSAGLSRMATEVARAWLATQPNLMDGARGARTQGVPVLRAVETRPA</sequence>
<dbReference type="RefSeq" id="WP_354298000.1">
    <property type="nucleotide sequence ID" value="NZ_JBEPLU010000002.1"/>
</dbReference>
<evidence type="ECO:0000256" key="1">
    <source>
        <dbReference type="ARBA" id="ARBA00023125"/>
    </source>
</evidence>
<dbReference type="Pfam" id="PF00440">
    <property type="entry name" value="TetR_N"/>
    <property type="match status" value="1"/>
</dbReference>
<evidence type="ECO:0000256" key="2">
    <source>
        <dbReference type="PROSITE-ProRule" id="PRU00335"/>
    </source>
</evidence>
<evidence type="ECO:0000313" key="5">
    <source>
        <dbReference type="Proteomes" id="UP001549110"/>
    </source>
</evidence>
<comment type="caution">
    <text evidence="4">The sequence shown here is derived from an EMBL/GenBank/DDBJ whole genome shotgun (WGS) entry which is preliminary data.</text>
</comment>
<evidence type="ECO:0000259" key="3">
    <source>
        <dbReference type="PROSITE" id="PS50977"/>
    </source>
</evidence>
<dbReference type="InterPro" id="IPR001647">
    <property type="entry name" value="HTH_TetR"/>
</dbReference>
<feature type="DNA-binding region" description="H-T-H motif" evidence="2">
    <location>
        <begin position="59"/>
        <end position="78"/>
    </location>
</feature>
<evidence type="ECO:0000313" key="4">
    <source>
        <dbReference type="EMBL" id="MET3527991.1"/>
    </source>
</evidence>
<dbReference type="PROSITE" id="PS50977">
    <property type="entry name" value="HTH_TETR_2"/>
    <property type="match status" value="1"/>
</dbReference>
<dbReference type="InterPro" id="IPR009057">
    <property type="entry name" value="Homeodomain-like_sf"/>
</dbReference>
<dbReference type="EMBL" id="JBEPLU010000002">
    <property type="protein sequence ID" value="MET3527991.1"/>
    <property type="molecule type" value="Genomic_DNA"/>
</dbReference>
<accession>A0ABV2EMY9</accession>
<name>A0ABV2EMY9_9CAUL</name>
<dbReference type="Gene3D" id="1.10.357.10">
    <property type="entry name" value="Tetracycline Repressor, domain 2"/>
    <property type="match status" value="1"/>
</dbReference>